<organism evidence="1">
    <name type="scientific">Arundo donax</name>
    <name type="common">Giant reed</name>
    <name type="synonym">Donax arundinaceus</name>
    <dbReference type="NCBI Taxonomy" id="35708"/>
    <lineage>
        <taxon>Eukaryota</taxon>
        <taxon>Viridiplantae</taxon>
        <taxon>Streptophyta</taxon>
        <taxon>Embryophyta</taxon>
        <taxon>Tracheophyta</taxon>
        <taxon>Spermatophyta</taxon>
        <taxon>Magnoliopsida</taxon>
        <taxon>Liliopsida</taxon>
        <taxon>Poales</taxon>
        <taxon>Poaceae</taxon>
        <taxon>PACMAD clade</taxon>
        <taxon>Arundinoideae</taxon>
        <taxon>Arundineae</taxon>
        <taxon>Arundo</taxon>
    </lineage>
</organism>
<reference evidence="1" key="2">
    <citation type="journal article" date="2015" name="Data Brief">
        <title>Shoot transcriptome of the giant reed, Arundo donax.</title>
        <authorList>
            <person name="Barrero R.A."/>
            <person name="Guerrero F.D."/>
            <person name="Moolhuijzen P."/>
            <person name="Goolsby J.A."/>
            <person name="Tidwell J."/>
            <person name="Bellgard S.E."/>
            <person name="Bellgard M.I."/>
        </authorList>
    </citation>
    <scope>NUCLEOTIDE SEQUENCE</scope>
    <source>
        <tissue evidence="1">Shoot tissue taken approximately 20 cm above the soil surface</tissue>
    </source>
</reference>
<proteinExistence type="predicted"/>
<accession>A0A0A9D3N8</accession>
<protein>
    <submittedName>
        <fullName evidence="1">Uncharacterized protein</fullName>
    </submittedName>
</protein>
<evidence type="ECO:0000313" key="1">
    <source>
        <dbReference type="EMBL" id="JAD83189.1"/>
    </source>
</evidence>
<name>A0A0A9D3N8_ARUDO</name>
<sequence length="47" mass="5485">MLLFTVSTIYHVNDFFWRSLVSSVSACYHVQCLCFPPFFGGRNIFSF</sequence>
<reference evidence="1" key="1">
    <citation type="submission" date="2014-09" db="EMBL/GenBank/DDBJ databases">
        <authorList>
            <person name="Magalhaes I.L.F."/>
            <person name="Oliveira U."/>
            <person name="Santos F.R."/>
            <person name="Vidigal T.H.D.A."/>
            <person name="Brescovit A.D."/>
            <person name="Santos A.J."/>
        </authorList>
    </citation>
    <scope>NUCLEOTIDE SEQUENCE</scope>
    <source>
        <tissue evidence="1">Shoot tissue taken approximately 20 cm above the soil surface</tissue>
    </source>
</reference>
<dbReference type="EMBL" id="GBRH01214706">
    <property type="protein sequence ID" value="JAD83189.1"/>
    <property type="molecule type" value="Transcribed_RNA"/>
</dbReference>
<dbReference type="AlphaFoldDB" id="A0A0A9D3N8"/>